<dbReference type="RefSeq" id="WP_109876642.1">
    <property type="nucleotide sequence ID" value="NZ_AP026695.1"/>
</dbReference>
<comment type="caution">
    <text evidence="2">The sequence shown here is derived from an EMBL/GenBank/DDBJ whole genome shotgun (WGS) entry which is preliminary data.</text>
</comment>
<dbReference type="AlphaFoldDB" id="A0A2S2KQR2"/>
<evidence type="ECO:0000313" key="2">
    <source>
        <dbReference type="EMBL" id="GBH33996.1"/>
    </source>
</evidence>
<evidence type="ECO:0000313" key="3">
    <source>
        <dbReference type="Proteomes" id="UP000245829"/>
    </source>
</evidence>
<keyword evidence="1" id="KW-1133">Transmembrane helix</keyword>
<evidence type="ECO:0000256" key="1">
    <source>
        <dbReference type="SAM" id="Phobius"/>
    </source>
</evidence>
<dbReference type="OrthoDB" id="10393at2157"/>
<keyword evidence="1" id="KW-0812">Transmembrane</keyword>
<keyword evidence="1" id="KW-0472">Membrane</keyword>
<dbReference type="GeneID" id="76208889"/>
<feature type="transmembrane region" description="Helical" evidence="1">
    <location>
        <begin position="5"/>
        <end position="26"/>
    </location>
</feature>
<organism evidence="2 3">
    <name type="scientific">Nitrosopumilus zosterae</name>
    <dbReference type="NCBI Taxonomy" id="718286"/>
    <lineage>
        <taxon>Archaea</taxon>
        <taxon>Nitrososphaerota</taxon>
        <taxon>Nitrososphaeria</taxon>
        <taxon>Nitrosopumilales</taxon>
        <taxon>Nitrosopumilaceae</taxon>
        <taxon>Nitrosopumilus</taxon>
    </lineage>
</organism>
<proteinExistence type="predicted"/>
<sequence>MKTKFVLIIIIVVLVAMYFLMHARIWPEPEPCDVGFEHYHFGFCSTNLFSVSGAFAQTDDNSVVSFAWEDGIDHKNTLGNIGEMYWLQASYSGKENSVATLRVIDPDLVQFPDSVDFIRIHVHSDTDPLGTDIVLTNTPENPGFFEGDVIFTHDFSSSRGVLLVSDGDTISAKYVDTTLPDDADSETYEVVATAIISGPRGPIEMVLATSLRIEDLKQNRFSDNVIPLGHQVLFSADLNAQTQDIHNFAYLVQVQDEKGRTMSLSWLSGTILPKQTITTSQSWIPDLAGKYFVTVFVWESVDNPTALSPPLSVEFVVE</sequence>
<dbReference type="EMBL" id="BGKI01000004">
    <property type="protein sequence ID" value="GBH33996.1"/>
    <property type="molecule type" value="Genomic_DNA"/>
</dbReference>
<accession>A0A2S2KQR2</accession>
<reference evidence="2 3" key="1">
    <citation type="submission" date="2018-05" db="EMBL/GenBank/DDBJ databases">
        <title>genome sequencing of Nitrosopumilus sp. NM25.</title>
        <authorList>
            <person name="Mori K."/>
            <person name="Nakagawa T."/>
        </authorList>
    </citation>
    <scope>NUCLEOTIDE SEQUENCE [LARGE SCALE GENOMIC DNA]</scope>
    <source>
        <strain evidence="2 3">NM25</strain>
    </source>
</reference>
<dbReference type="Proteomes" id="UP000245829">
    <property type="component" value="Unassembled WGS sequence"/>
</dbReference>
<gene>
    <name evidence="2" type="ORF">NZNM25_07870</name>
</gene>
<keyword evidence="3" id="KW-1185">Reference proteome</keyword>
<name>A0A2S2KQR2_9ARCH</name>
<protein>
    <submittedName>
        <fullName evidence="2">Uncharacterized protein</fullName>
    </submittedName>
</protein>